<keyword evidence="3" id="KW-0472">Membrane</keyword>
<dbReference type="HAMAP" id="MF_01357">
    <property type="entry name" value="NDH1_NuoC"/>
    <property type="match status" value="1"/>
</dbReference>
<evidence type="ECO:0000259" key="6">
    <source>
        <dbReference type="Pfam" id="PF00329"/>
    </source>
</evidence>
<dbReference type="GO" id="GO:0050136">
    <property type="term" value="F:NADH dehydrogenase (quinone) (non-electrogenic) activity"/>
    <property type="evidence" value="ECO:0007669"/>
    <property type="project" value="UniProtKB-UniRule"/>
</dbReference>
<comment type="subcellular location">
    <subcellularLocation>
        <location evidence="3">Cell membrane</location>
        <topology evidence="3">Peripheral membrane protein</topology>
        <orientation evidence="3">Cytoplasmic side</orientation>
    </subcellularLocation>
</comment>
<organism evidence="7 8">
    <name type="scientific">Pelobium manganitolerans</name>
    <dbReference type="NCBI Taxonomy" id="1842495"/>
    <lineage>
        <taxon>Bacteria</taxon>
        <taxon>Pseudomonadati</taxon>
        <taxon>Bacteroidota</taxon>
        <taxon>Sphingobacteriia</taxon>
        <taxon>Sphingobacteriales</taxon>
        <taxon>Sphingobacteriaceae</taxon>
        <taxon>Pelobium</taxon>
    </lineage>
</organism>
<dbReference type="Pfam" id="PF00329">
    <property type="entry name" value="Complex1_30kDa"/>
    <property type="match status" value="1"/>
</dbReference>
<evidence type="ECO:0000256" key="2">
    <source>
        <dbReference type="ARBA" id="ARBA00022448"/>
    </source>
</evidence>
<dbReference type="GO" id="GO:0005886">
    <property type="term" value="C:plasma membrane"/>
    <property type="evidence" value="ECO:0007669"/>
    <property type="project" value="UniProtKB-SubCell"/>
</dbReference>
<gene>
    <name evidence="3" type="primary">nuoC</name>
    <name evidence="7" type="ORF">BCY91_09375</name>
</gene>
<dbReference type="InterPro" id="IPR001268">
    <property type="entry name" value="NADH_UbQ_OxRdtase_30kDa_su"/>
</dbReference>
<comment type="subunit">
    <text evidence="3">NDH-1 is composed of 14 different subunits. Subunits NuoB, C, D, E, F, and G constitute the peripheral sector of the complex.</text>
</comment>
<protein>
    <recommendedName>
        <fullName evidence="3">NADH-quinone oxidoreductase subunit C</fullName>
        <ecNumber evidence="3">7.1.1.-</ecNumber>
    </recommendedName>
    <alternativeName>
        <fullName evidence="3">NADH dehydrogenase I subunit C</fullName>
    </alternativeName>
    <alternativeName>
        <fullName evidence="3">NDH-1 subunit C</fullName>
    </alternativeName>
</protein>
<evidence type="ECO:0000256" key="3">
    <source>
        <dbReference type="HAMAP-Rule" id="MF_01357"/>
    </source>
</evidence>
<sequence>MIFDTVKQLLRQKFGADVIVAEEAEQKQPALIIKADLIDEVCLFLRDHPETWFDFLSCLSGVDYGVEKQQFGVVYHLSSIIKKHTIVLKVIASNDRSEENLPTFKSISAVYKAADWHEREAFDMLGIYFENHPDLRRILLPDDWEGFPLRKDYKNAESYHNIKIDL</sequence>
<comment type="similarity">
    <text evidence="1 3 4">Belongs to the complex I 30 kDa subunit family.</text>
</comment>
<reference evidence="7 8" key="1">
    <citation type="submission" date="2016-07" db="EMBL/GenBank/DDBJ databases">
        <title>Genome of Pelobium manganitolerans.</title>
        <authorList>
            <person name="Wu S."/>
            <person name="Wang G."/>
        </authorList>
    </citation>
    <scope>NUCLEOTIDE SEQUENCE [LARGE SCALE GENOMIC DNA]</scope>
    <source>
        <strain evidence="7 8">YS-25</strain>
    </source>
</reference>
<dbReference type="Proteomes" id="UP000283433">
    <property type="component" value="Unassembled WGS sequence"/>
</dbReference>
<feature type="domain" description="NADH:ubiquinone oxidoreductase 30kDa subunit" evidence="6">
    <location>
        <begin position="33"/>
        <end position="156"/>
    </location>
</feature>
<evidence type="ECO:0000256" key="5">
    <source>
        <dbReference type="RuleBase" id="RU003582"/>
    </source>
</evidence>
<dbReference type="EC" id="7.1.1.-" evidence="3"/>
<comment type="function">
    <text evidence="3">NDH-1 shuttles electrons from NADH, via FMN and iron-sulfur (Fe-S) centers, to quinones in the respiratory chain. The immediate electron acceptor for the enzyme in this species is believed to be a menaquinone. Couples the redox reaction to proton translocation (for every two electrons transferred, four hydrogen ions are translocated across the cytoplasmic membrane), and thus conserves the redox energy in a proton gradient.</text>
</comment>
<dbReference type="NCBIfam" id="TIGR01961">
    <property type="entry name" value="NuoC_fam"/>
    <property type="match status" value="1"/>
</dbReference>
<dbReference type="InterPro" id="IPR010218">
    <property type="entry name" value="NADH_DH_suC"/>
</dbReference>
<dbReference type="RefSeq" id="WP_120182674.1">
    <property type="nucleotide sequence ID" value="NZ_CBINCU010000015.1"/>
</dbReference>
<name>A0A419S3A5_9SPHI</name>
<comment type="caution">
    <text evidence="7">The sequence shown here is derived from an EMBL/GenBank/DDBJ whole genome shotgun (WGS) entry which is preliminary data.</text>
</comment>
<keyword evidence="3 4" id="KW-0520">NAD</keyword>
<keyword evidence="2 3" id="KW-0813">Transport</keyword>
<keyword evidence="3 4" id="KW-1278">Translocase</keyword>
<keyword evidence="8" id="KW-1185">Reference proteome</keyword>
<evidence type="ECO:0000313" key="8">
    <source>
        <dbReference type="Proteomes" id="UP000283433"/>
    </source>
</evidence>
<dbReference type="AlphaFoldDB" id="A0A419S3A5"/>
<dbReference type="Gene3D" id="3.30.460.80">
    <property type="entry name" value="NADH:ubiquinone oxidoreductase, 30kDa subunit"/>
    <property type="match status" value="1"/>
</dbReference>
<dbReference type="PANTHER" id="PTHR10884">
    <property type="entry name" value="NADH DEHYDROGENASE UBIQUINONE IRON-SULFUR PROTEIN 3"/>
    <property type="match status" value="1"/>
</dbReference>
<comment type="catalytic activity">
    <reaction evidence="3 5">
        <text>a quinone + NADH + 5 H(+)(in) = a quinol + NAD(+) + 4 H(+)(out)</text>
        <dbReference type="Rhea" id="RHEA:57888"/>
        <dbReference type="ChEBI" id="CHEBI:15378"/>
        <dbReference type="ChEBI" id="CHEBI:24646"/>
        <dbReference type="ChEBI" id="CHEBI:57540"/>
        <dbReference type="ChEBI" id="CHEBI:57945"/>
        <dbReference type="ChEBI" id="CHEBI:132124"/>
    </reaction>
</comment>
<dbReference type="GO" id="GO:0008137">
    <property type="term" value="F:NADH dehydrogenase (ubiquinone) activity"/>
    <property type="evidence" value="ECO:0007669"/>
    <property type="project" value="InterPro"/>
</dbReference>
<dbReference type="EMBL" id="MBTA01000027">
    <property type="protein sequence ID" value="RKD13764.1"/>
    <property type="molecule type" value="Genomic_DNA"/>
</dbReference>
<keyword evidence="3" id="KW-1003">Cell membrane</keyword>
<dbReference type="InterPro" id="IPR037232">
    <property type="entry name" value="NADH_quin_OxRdtase_su_C/D-like"/>
</dbReference>
<evidence type="ECO:0000256" key="1">
    <source>
        <dbReference type="ARBA" id="ARBA00007569"/>
    </source>
</evidence>
<dbReference type="SUPFAM" id="SSF143243">
    <property type="entry name" value="Nqo5-like"/>
    <property type="match status" value="1"/>
</dbReference>
<dbReference type="PANTHER" id="PTHR10884:SF14">
    <property type="entry name" value="NADH DEHYDROGENASE [UBIQUINONE] IRON-SULFUR PROTEIN 3, MITOCHONDRIAL"/>
    <property type="match status" value="1"/>
</dbReference>
<keyword evidence="3 5" id="KW-0874">Quinone</keyword>
<dbReference type="PROSITE" id="PS00542">
    <property type="entry name" value="COMPLEX1_30K"/>
    <property type="match status" value="1"/>
</dbReference>
<accession>A0A419S3A5</accession>
<proteinExistence type="inferred from homology"/>
<dbReference type="InterPro" id="IPR020396">
    <property type="entry name" value="NADH_UbQ_OxRdtase_CS"/>
</dbReference>
<evidence type="ECO:0000256" key="4">
    <source>
        <dbReference type="RuleBase" id="RU003456"/>
    </source>
</evidence>
<dbReference type="OrthoDB" id="9803286at2"/>
<dbReference type="GO" id="GO:0048038">
    <property type="term" value="F:quinone binding"/>
    <property type="evidence" value="ECO:0007669"/>
    <property type="project" value="UniProtKB-KW"/>
</dbReference>
<evidence type="ECO:0000313" key="7">
    <source>
        <dbReference type="EMBL" id="RKD13764.1"/>
    </source>
</evidence>